<dbReference type="InterPro" id="IPR002321">
    <property type="entry name" value="Cyt_c_II"/>
</dbReference>
<evidence type="ECO:0000313" key="2">
    <source>
        <dbReference type="EMBL" id="SBW85018.1"/>
    </source>
</evidence>
<evidence type="ECO:0000256" key="1">
    <source>
        <dbReference type="SAM" id="SignalP"/>
    </source>
</evidence>
<dbReference type="Gene3D" id="1.20.120.10">
    <property type="entry name" value="Cytochrome c/b562"/>
    <property type="match status" value="1"/>
</dbReference>
<dbReference type="Proteomes" id="UP000245431">
    <property type="component" value="Chromosome PVE_r2"/>
</dbReference>
<feature type="signal peptide" evidence="1">
    <location>
        <begin position="1"/>
        <end position="30"/>
    </location>
</feature>
<dbReference type="GO" id="GO:0005506">
    <property type="term" value="F:iron ion binding"/>
    <property type="evidence" value="ECO:0007669"/>
    <property type="project" value="InterPro"/>
</dbReference>
<name>A0A1D3K9N7_PSEVE</name>
<accession>A0A1D3K9N7</accession>
<organism evidence="2 3">
    <name type="scientific">Pseudomonas veronii 1YdBTEX2</name>
    <dbReference type="NCBI Taxonomy" id="1295141"/>
    <lineage>
        <taxon>Bacteria</taxon>
        <taxon>Pseudomonadati</taxon>
        <taxon>Pseudomonadota</taxon>
        <taxon>Gammaproteobacteria</taxon>
        <taxon>Pseudomonadales</taxon>
        <taxon>Pseudomonadaceae</taxon>
        <taxon>Pseudomonas</taxon>
    </lineage>
</organism>
<dbReference type="InterPro" id="IPR010980">
    <property type="entry name" value="Cyt_c/b562"/>
</dbReference>
<reference evidence="3" key="1">
    <citation type="submission" date="2016-07" db="EMBL/GenBank/DDBJ databases">
        <authorList>
            <person name="Florea S."/>
            <person name="Webb J.S."/>
            <person name="Jaromczyk J."/>
            <person name="Schardl C.L."/>
        </authorList>
    </citation>
    <scope>NUCLEOTIDE SEQUENCE [LARGE SCALE GENOMIC DNA]</scope>
    <source>
        <strain evidence="3">1YdBTEX2</strain>
    </source>
</reference>
<evidence type="ECO:0008006" key="4">
    <source>
        <dbReference type="Google" id="ProtNLM"/>
    </source>
</evidence>
<feature type="chain" id="PRO_5008916583" description="Cytochrome C" evidence="1">
    <location>
        <begin position="31"/>
        <end position="153"/>
    </location>
</feature>
<dbReference type="PROSITE" id="PS51009">
    <property type="entry name" value="CYTCII"/>
    <property type="match status" value="1"/>
</dbReference>
<dbReference type="GO" id="GO:0020037">
    <property type="term" value="F:heme binding"/>
    <property type="evidence" value="ECO:0007669"/>
    <property type="project" value="InterPro"/>
</dbReference>
<protein>
    <recommendedName>
        <fullName evidence="4">Cytochrome C</fullName>
    </recommendedName>
</protein>
<dbReference type="SUPFAM" id="SSF47175">
    <property type="entry name" value="Cytochromes"/>
    <property type="match status" value="1"/>
</dbReference>
<evidence type="ECO:0000313" key="3">
    <source>
        <dbReference type="Proteomes" id="UP000245431"/>
    </source>
</evidence>
<dbReference type="GO" id="GO:0022900">
    <property type="term" value="P:electron transport chain"/>
    <property type="evidence" value="ECO:0007669"/>
    <property type="project" value="InterPro"/>
</dbReference>
<proteinExistence type="predicted"/>
<gene>
    <name evidence="2" type="ORF">PVE_R2G0993</name>
</gene>
<dbReference type="EMBL" id="LT599584">
    <property type="protein sequence ID" value="SBW85018.1"/>
    <property type="molecule type" value="Genomic_DNA"/>
</dbReference>
<keyword evidence="1" id="KW-0732">Signal</keyword>
<dbReference type="GO" id="GO:0009055">
    <property type="term" value="F:electron transfer activity"/>
    <property type="evidence" value="ECO:0007669"/>
    <property type="project" value="InterPro"/>
</dbReference>
<sequence length="153" mass="16606">MSQPLKLGSFFAVSLSVILATSATSLGAQSVETAKPMELRTIMKRLDHDMQAVTGAISKEDWSLVAELAPRIAKHAEPPISEKMRILAWLGTEAGKFRGFDGRVHDAATAMGEAAKRSDGQAVIVAFAKTQQSCLACHQSFRPSFVKHFYGEQ</sequence>
<dbReference type="AlphaFoldDB" id="A0A1D3K9N7"/>